<keyword evidence="5" id="KW-1185">Reference proteome</keyword>
<comment type="caution">
    <text evidence="4">The sequence shown here is derived from an EMBL/GenBank/DDBJ whole genome shotgun (WGS) entry which is preliminary data.</text>
</comment>
<dbReference type="Proteomes" id="UP000288716">
    <property type="component" value="Unassembled WGS sequence"/>
</dbReference>
<dbReference type="CDD" id="cd09631">
    <property type="entry name" value="DOMON_DOH"/>
    <property type="match status" value="1"/>
</dbReference>
<accession>A0A443RUL2</accession>
<dbReference type="SMART" id="SM00686">
    <property type="entry name" value="DM13"/>
    <property type="match status" value="1"/>
</dbReference>
<dbReference type="AlphaFoldDB" id="A0A443RUL2"/>
<dbReference type="InterPro" id="IPR019545">
    <property type="entry name" value="DM13_domain"/>
</dbReference>
<dbReference type="Pfam" id="PF03351">
    <property type="entry name" value="DOMON"/>
    <property type="match status" value="1"/>
</dbReference>
<evidence type="ECO:0000256" key="1">
    <source>
        <dbReference type="ARBA" id="ARBA00022737"/>
    </source>
</evidence>
<feature type="domain" description="DM13" evidence="3">
    <location>
        <begin position="20"/>
        <end position="135"/>
    </location>
</feature>
<feature type="non-terminal residue" evidence="4">
    <location>
        <position position="1"/>
    </location>
</feature>
<dbReference type="VEuPathDB" id="VectorBase:LDEU013116"/>
<name>A0A443RUL2_9ACAR</name>
<evidence type="ECO:0000259" key="3">
    <source>
        <dbReference type="PROSITE" id="PS51549"/>
    </source>
</evidence>
<evidence type="ECO:0000313" key="5">
    <source>
        <dbReference type="Proteomes" id="UP000288716"/>
    </source>
</evidence>
<dbReference type="PROSITE" id="PS50836">
    <property type="entry name" value="DOMON"/>
    <property type="match status" value="1"/>
</dbReference>
<reference evidence="4 5" key="1">
    <citation type="journal article" date="2018" name="Gigascience">
        <title>Genomes of trombidid mites reveal novel predicted allergens and laterally-transferred genes associated with secondary metabolism.</title>
        <authorList>
            <person name="Dong X."/>
            <person name="Chaisiri K."/>
            <person name="Xia D."/>
            <person name="Armstrong S.D."/>
            <person name="Fang Y."/>
            <person name="Donnelly M.J."/>
            <person name="Kadowaki T."/>
            <person name="McGarry J.W."/>
            <person name="Darby A.C."/>
            <person name="Makepeace B.L."/>
        </authorList>
    </citation>
    <scope>NUCLEOTIDE SEQUENCE [LARGE SCALE GENOMIC DNA]</scope>
    <source>
        <strain evidence="4">UoL-UT</strain>
    </source>
</reference>
<dbReference type="PROSITE" id="PS51549">
    <property type="entry name" value="DM13"/>
    <property type="match status" value="1"/>
</dbReference>
<evidence type="ECO:0000313" key="4">
    <source>
        <dbReference type="EMBL" id="RWS18924.1"/>
    </source>
</evidence>
<dbReference type="OrthoDB" id="2448405at2759"/>
<dbReference type="InterPro" id="IPR045266">
    <property type="entry name" value="DOH_DOMON"/>
</dbReference>
<dbReference type="PANTHER" id="PTHR24036:SF5">
    <property type="entry name" value="THROMBOMODULIN"/>
    <property type="match status" value="1"/>
</dbReference>
<dbReference type="PANTHER" id="PTHR24036">
    <property type="entry name" value="SKELETOR-RELATED"/>
    <property type="match status" value="1"/>
</dbReference>
<evidence type="ECO:0000259" key="2">
    <source>
        <dbReference type="PROSITE" id="PS50836"/>
    </source>
</evidence>
<dbReference type="EMBL" id="NCKV01032363">
    <property type="protein sequence ID" value="RWS18924.1"/>
    <property type="molecule type" value="Genomic_DNA"/>
</dbReference>
<feature type="non-terminal residue" evidence="4">
    <location>
        <position position="283"/>
    </location>
</feature>
<protein>
    <submittedName>
        <fullName evidence="4">Protein Skeletor: isoforms B/C-like protein</fullName>
    </submittedName>
</protein>
<organism evidence="4 5">
    <name type="scientific">Leptotrombidium deliense</name>
    <dbReference type="NCBI Taxonomy" id="299467"/>
    <lineage>
        <taxon>Eukaryota</taxon>
        <taxon>Metazoa</taxon>
        <taxon>Ecdysozoa</taxon>
        <taxon>Arthropoda</taxon>
        <taxon>Chelicerata</taxon>
        <taxon>Arachnida</taxon>
        <taxon>Acari</taxon>
        <taxon>Acariformes</taxon>
        <taxon>Trombidiformes</taxon>
        <taxon>Prostigmata</taxon>
        <taxon>Anystina</taxon>
        <taxon>Parasitengona</taxon>
        <taxon>Trombiculoidea</taxon>
        <taxon>Trombiculidae</taxon>
        <taxon>Leptotrombidium</taxon>
    </lineage>
</organism>
<dbReference type="InterPro" id="IPR052126">
    <property type="entry name" value="Spindle_Org/Thrombomodulin"/>
</dbReference>
<dbReference type="Pfam" id="PF10517">
    <property type="entry name" value="DM13"/>
    <property type="match status" value="1"/>
</dbReference>
<proteinExistence type="predicted"/>
<gene>
    <name evidence="4" type="ORF">B4U80_02123</name>
</gene>
<feature type="domain" description="DOMON" evidence="2">
    <location>
        <begin position="182"/>
        <end position="283"/>
    </location>
</feature>
<sequence length="283" mass="31348">SRCFGKSYSQTNFGHINIASNFEAPREVNLGKLATYAHGVSADAVIVKDTKTIEIKNLYYDGTGPDAFFFVGTGSKPHERGTKVPDENGSILKMNAYRGKYITLQLPGSLTIADIDWFSLYCITYKQNFGHVIIRNDIKYKVPPNLQDLVGGVNVITRLERTSNHSALQDMNLPNCETIFKNLMQVSWGTSGAEIYFQIEAKLADTNQYVAFGLSGDSNRNQMIGSDVAVAFFDTRLNTAVIQDYILTARAQCNPKAENGACPDKYINGAREDIDLVSWSRDG</sequence>
<dbReference type="InterPro" id="IPR005018">
    <property type="entry name" value="DOMON_domain"/>
</dbReference>
<keyword evidence="1" id="KW-0677">Repeat</keyword>
<dbReference type="STRING" id="299467.A0A443RUL2"/>